<dbReference type="InterPro" id="IPR039425">
    <property type="entry name" value="RNA_pol_sigma-70-like"/>
</dbReference>
<protein>
    <submittedName>
        <fullName evidence="9">RNA polymerase sigma-70 factor (ECF subfamily)</fullName>
    </submittedName>
</protein>
<dbReference type="InterPro" id="IPR007630">
    <property type="entry name" value="RNA_pol_sigma70_r4"/>
</dbReference>
<evidence type="ECO:0000259" key="8">
    <source>
        <dbReference type="Pfam" id="PF04545"/>
    </source>
</evidence>
<dbReference type="Gene3D" id="1.10.1740.10">
    <property type="match status" value="1"/>
</dbReference>
<keyword evidence="10" id="KW-1185">Reference proteome</keyword>
<dbReference type="Proteomes" id="UP001206483">
    <property type="component" value="Unassembled WGS sequence"/>
</dbReference>
<evidence type="ECO:0000256" key="2">
    <source>
        <dbReference type="ARBA" id="ARBA00023015"/>
    </source>
</evidence>
<gene>
    <name evidence="9" type="ORF">FHR36_006855</name>
</gene>
<comment type="similarity">
    <text evidence="1">Belongs to the sigma-70 factor family. ECF subfamily.</text>
</comment>
<dbReference type="InterPro" id="IPR007627">
    <property type="entry name" value="RNA_pol_sigma70_r2"/>
</dbReference>
<dbReference type="InterPro" id="IPR013324">
    <property type="entry name" value="RNA_pol_sigma_r3/r4-like"/>
</dbReference>
<evidence type="ECO:0000256" key="4">
    <source>
        <dbReference type="ARBA" id="ARBA00023125"/>
    </source>
</evidence>
<dbReference type="PANTHER" id="PTHR43133:SF66">
    <property type="entry name" value="ECF RNA POLYMERASE SIGMA FACTOR SIGK"/>
    <property type="match status" value="1"/>
</dbReference>
<evidence type="ECO:0000256" key="5">
    <source>
        <dbReference type="ARBA" id="ARBA00023163"/>
    </source>
</evidence>
<dbReference type="Pfam" id="PF04542">
    <property type="entry name" value="Sigma70_r2"/>
    <property type="match status" value="1"/>
</dbReference>
<dbReference type="InterPro" id="IPR036388">
    <property type="entry name" value="WH-like_DNA-bd_sf"/>
</dbReference>
<dbReference type="Gene3D" id="1.10.10.10">
    <property type="entry name" value="Winged helix-like DNA-binding domain superfamily/Winged helix DNA-binding domain"/>
    <property type="match status" value="1"/>
</dbReference>
<dbReference type="PANTHER" id="PTHR43133">
    <property type="entry name" value="RNA POLYMERASE ECF-TYPE SIGMA FACTO"/>
    <property type="match status" value="1"/>
</dbReference>
<dbReference type="InterPro" id="IPR014284">
    <property type="entry name" value="RNA_pol_sigma-70_dom"/>
</dbReference>
<dbReference type="NCBIfam" id="TIGR02937">
    <property type="entry name" value="sigma70-ECF"/>
    <property type="match status" value="1"/>
</dbReference>
<dbReference type="InterPro" id="IPR013325">
    <property type="entry name" value="RNA_pol_sigma_r2"/>
</dbReference>
<name>A0ABT1J891_9ACTN</name>
<feature type="region of interest" description="Disordered" evidence="6">
    <location>
        <begin position="1"/>
        <end position="20"/>
    </location>
</feature>
<dbReference type="SUPFAM" id="SSF88659">
    <property type="entry name" value="Sigma3 and sigma4 domains of RNA polymerase sigma factors"/>
    <property type="match status" value="1"/>
</dbReference>
<evidence type="ECO:0000259" key="7">
    <source>
        <dbReference type="Pfam" id="PF04542"/>
    </source>
</evidence>
<dbReference type="SUPFAM" id="SSF88946">
    <property type="entry name" value="Sigma2 domain of RNA polymerase sigma factors"/>
    <property type="match status" value="1"/>
</dbReference>
<dbReference type="EMBL" id="JAMZDX010000007">
    <property type="protein sequence ID" value="MCP2313656.1"/>
    <property type="molecule type" value="Genomic_DNA"/>
</dbReference>
<feature type="domain" description="RNA polymerase sigma-70 region 4" evidence="8">
    <location>
        <begin position="150"/>
        <end position="198"/>
    </location>
</feature>
<organism evidence="9 10">
    <name type="scientific">Kitasatospora paracochleata</name>
    <dbReference type="NCBI Taxonomy" id="58354"/>
    <lineage>
        <taxon>Bacteria</taxon>
        <taxon>Bacillati</taxon>
        <taxon>Actinomycetota</taxon>
        <taxon>Actinomycetes</taxon>
        <taxon>Kitasatosporales</taxon>
        <taxon>Streptomycetaceae</taxon>
        <taxon>Kitasatospora</taxon>
    </lineage>
</organism>
<dbReference type="CDD" id="cd06171">
    <property type="entry name" value="Sigma70_r4"/>
    <property type="match status" value="1"/>
</dbReference>
<feature type="domain" description="RNA polymerase sigma-70 region 2" evidence="7">
    <location>
        <begin position="43"/>
        <end position="108"/>
    </location>
</feature>
<evidence type="ECO:0000256" key="6">
    <source>
        <dbReference type="SAM" id="MobiDB-lite"/>
    </source>
</evidence>
<proteinExistence type="inferred from homology"/>
<evidence type="ECO:0000256" key="3">
    <source>
        <dbReference type="ARBA" id="ARBA00023082"/>
    </source>
</evidence>
<comment type="caution">
    <text evidence="9">The sequence shown here is derived from an EMBL/GenBank/DDBJ whole genome shotgun (WGS) entry which is preliminary data.</text>
</comment>
<keyword evidence="2" id="KW-0805">Transcription regulation</keyword>
<keyword evidence="5" id="KW-0804">Transcription</keyword>
<keyword evidence="4" id="KW-0238">DNA-binding</keyword>
<keyword evidence="3" id="KW-0731">Sigma factor</keyword>
<reference evidence="9 10" key="1">
    <citation type="submission" date="2022-06" db="EMBL/GenBank/DDBJ databases">
        <title>Sequencing the genomes of 1000 actinobacteria strains.</title>
        <authorList>
            <person name="Klenk H.-P."/>
        </authorList>
    </citation>
    <scope>NUCLEOTIDE SEQUENCE [LARGE SCALE GENOMIC DNA]</scope>
    <source>
        <strain evidence="9 10">DSM 41656</strain>
    </source>
</reference>
<dbReference type="Pfam" id="PF04545">
    <property type="entry name" value="Sigma70_r4"/>
    <property type="match status" value="1"/>
</dbReference>
<accession>A0ABT1J891</accession>
<evidence type="ECO:0000313" key="9">
    <source>
        <dbReference type="EMBL" id="MCP2313656.1"/>
    </source>
</evidence>
<evidence type="ECO:0000256" key="1">
    <source>
        <dbReference type="ARBA" id="ARBA00010641"/>
    </source>
</evidence>
<sequence>MSTRLPAPPRRHPPAGPAPEAAERLRRLVASVARGDRTAFPPLYRALAAPVHGVVLRTLRCPAQAEEVAQEVLLEVWRTAAAYRPDRGTVTTWALTIAHRRAVDRVRAVRAATDRELRLAHRDEPIHESVHASAADEAERILAGRRVQSALGRLGSPQRQPLVLAYYGGYTQSEIARLLDLPLGTVKTRMRDGLRRLRTALADERDE</sequence>
<evidence type="ECO:0000313" key="10">
    <source>
        <dbReference type="Proteomes" id="UP001206483"/>
    </source>
</evidence>
<dbReference type="RefSeq" id="WP_407660879.1">
    <property type="nucleotide sequence ID" value="NZ_BAAAUB010000119.1"/>
</dbReference>